<sequence>MILDTPPRPRQPFMPWEHIDRWLGAKSFFKAGQRFHVSIDCTRHRLTVPPNTMIPPERAARSIELKAQSDQLRSVWRAQITGR</sequence>
<protein>
    <submittedName>
        <fullName evidence="1">Uncharacterized protein</fullName>
    </submittedName>
</protein>
<gene>
    <name evidence="1" type="ORF">Bxe_B1287</name>
</gene>
<name>Q13ML7_PARXL</name>
<accession>Q13ML7</accession>
<dbReference type="KEGG" id="bxe:Bxe_B1287"/>
<proteinExistence type="predicted"/>
<reference evidence="1 2" key="1">
    <citation type="journal article" date="2006" name="Proc. Natl. Acad. Sci. U.S.A.">
        <title>Burkholderia xenovorans LB400 harbors a multi-replicon, 9.73-Mbp genome shaped for versatility.</title>
        <authorList>
            <person name="Chain P.S."/>
            <person name="Denef V.J."/>
            <person name="Konstantinidis K.T."/>
            <person name="Vergez L.M."/>
            <person name="Agullo L."/>
            <person name="Reyes V.L."/>
            <person name="Hauser L."/>
            <person name="Cordova M."/>
            <person name="Gomez L."/>
            <person name="Gonzalez M."/>
            <person name="Land M."/>
            <person name="Lao V."/>
            <person name="Larimer F."/>
            <person name="LiPuma J.J."/>
            <person name="Mahenthiralingam E."/>
            <person name="Malfatti S.A."/>
            <person name="Marx C.J."/>
            <person name="Parnell J.J."/>
            <person name="Ramette A."/>
            <person name="Richardson P."/>
            <person name="Seeger M."/>
            <person name="Smith D."/>
            <person name="Spilker T."/>
            <person name="Sul W.J."/>
            <person name="Tsoi T.V."/>
            <person name="Ulrich L.E."/>
            <person name="Zhulin I.B."/>
            <person name="Tiedje J.M."/>
        </authorList>
    </citation>
    <scope>NUCLEOTIDE SEQUENCE [LARGE SCALE GENOMIC DNA]</scope>
    <source>
        <strain evidence="1 2">LB400</strain>
    </source>
</reference>
<organism evidence="1 2">
    <name type="scientific">Paraburkholderia xenovorans (strain LB400)</name>
    <dbReference type="NCBI Taxonomy" id="266265"/>
    <lineage>
        <taxon>Bacteria</taxon>
        <taxon>Pseudomonadati</taxon>
        <taxon>Pseudomonadota</taxon>
        <taxon>Betaproteobacteria</taxon>
        <taxon>Burkholderiales</taxon>
        <taxon>Burkholderiaceae</taxon>
        <taxon>Paraburkholderia</taxon>
    </lineage>
</organism>
<evidence type="ECO:0000313" key="1">
    <source>
        <dbReference type="EMBL" id="ABE34672.1"/>
    </source>
</evidence>
<dbReference type="EMBL" id="CP000271">
    <property type="protein sequence ID" value="ABE34672.1"/>
    <property type="molecule type" value="Genomic_DNA"/>
</dbReference>
<keyword evidence="2" id="KW-1185">Reference proteome</keyword>
<dbReference type="Proteomes" id="UP000001817">
    <property type="component" value="Chromosome 2"/>
</dbReference>
<evidence type="ECO:0000313" key="2">
    <source>
        <dbReference type="Proteomes" id="UP000001817"/>
    </source>
</evidence>
<dbReference type="AlphaFoldDB" id="Q13ML7"/>
<dbReference type="STRING" id="266265.Bxe_B1287"/>